<dbReference type="InterPro" id="IPR000531">
    <property type="entry name" value="Beta-barrel_TonB"/>
</dbReference>
<dbReference type="EMBL" id="JACHOB010000001">
    <property type="protein sequence ID" value="MBB4658172.1"/>
    <property type="molecule type" value="Genomic_DNA"/>
</dbReference>
<sequence>MRNTSFRSAVLCSSALVALAGGAALAQENGTDDQDPSIQTVPDAPNAGTLADEGDTIVVTGSRLRSSTFNSVSPLTVLDADGASLEGLTDVASVLQNATVASGSSQVTAASSAAFVQNGGAGAETISLRGLGANRTLVLLNGRRAGPAGVRGGVSAFDLNVLPLSAIERIEILKDGASSIYGSDAIAGVVNIITKEEDGGSVDGFYSQPFDSGGEEFRVNGSYGKSFDRGRFRVTGDYFNQQELARGDRDFYRCGQAYVFDGDGNRADLIDPRTGKTQCRDLLWGHVWTYDYQYAFEDADEHNVPQTSPLLFQYDYDGMLAGLIPGLPADDANDMRVPSGWFPVNYNQEDIAGLNDWAGINVGNTPFAVTNFDHPYQDEETFIPNTERYTFFAEGQYDLTDSVQAYGEVLLNRRETKVNGYRQYWSYVYNDNFNFINFDTVADSGGPNADGWTGAQWLSPTAITNHSDDSVKVDYQRYVLGFTGGLGPLHPSWTWDLAVQHSRSNGEYTSDVIFADSIEDRNFALSECEAGEVTSVRGVPCMDVNWLSPELLAGNPTQAERAYLFGTEQGKTDYVQTSVEGFLGGELIDLPAGPLGLGLGFLYQEDEIEDTPGAVTLADNAWGSSGAGITEGTDSTIAYFGELNVPIIADKPFFENLTLNLSGRYTDVESYGNDTTYKVGLNWQVHPAVRLRATQGTSFRTPSLFELYLADQTSFVGQRTIDPCINWGGALENNSISQQVANNCAADGIPDDLTGGGASATVVTGGGLGVLEAETADTFTAGIVLTPSFIDLRIALDYFDIEIENEVSQLGASAIVGGCYSSDDFANEPLCDLFTRNPNVQGSASAPFLIDTVLDSFININNQANRGLDLTVEYNHEFGFGDLRFFSESSYQLEDEVQLLAEGDVEDYNGLAGDPKFVSNVNLEFTRGPWTAFWGVDLIGRTSNNEEYVNDNGTENQTFLGEQVSYKMYTEFQTYHAASLGYEFENGFTVRAGVANIFDEAPPAVTAISDQYTTAGVSAFYSQYDSLGRRAFINLRKSF</sequence>
<evidence type="ECO:0000256" key="6">
    <source>
        <dbReference type="ARBA" id="ARBA00023077"/>
    </source>
</evidence>
<keyword evidence="3 9" id="KW-1134">Transmembrane beta strand</keyword>
<keyword evidence="6 10" id="KW-0798">TonB box</keyword>
<evidence type="ECO:0000256" key="10">
    <source>
        <dbReference type="PROSITE-ProRule" id="PRU10143"/>
    </source>
</evidence>
<dbReference type="InterPro" id="IPR037066">
    <property type="entry name" value="Plug_dom_sf"/>
</dbReference>
<feature type="short sequence motif" description="TonB box" evidence="10">
    <location>
        <begin position="56"/>
        <end position="62"/>
    </location>
</feature>
<dbReference type="PANTHER" id="PTHR47234">
    <property type="match status" value="1"/>
</dbReference>
<evidence type="ECO:0000256" key="9">
    <source>
        <dbReference type="PROSITE-ProRule" id="PRU01360"/>
    </source>
</evidence>
<comment type="subcellular location">
    <subcellularLocation>
        <location evidence="1 9">Cell outer membrane</location>
        <topology evidence="1 9">Multi-pass membrane protein</topology>
    </subcellularLocation>
</comment>
<feature type="domain" description="TonB-dependent receptor-like beta-barrel" evidence="13">
    <location>
        <begin position="426"/>
        <end position="997"/>
    </location>
</feature>
<dbReference type="InterPro" id="IPR010916">
    <property type="entry name" value="TonB_box_CS"/>
</dbReference>
<feature type="signal peptide" evidence="12">
    <location>
        <begin position="1"/>
        <end position="26"/>
    </location>
</feature>
<keyword evidence="16" id="KW-1185">Reference proteome</keyword>
<dbReference type="Gene3D" id="2.40.170.20">
    <property type="entry name" value="TonB-dependent receptor, beta-barrel domain"/>
    <property type="match status" value="1"/>
</dbReference>
<evidence type="ECO:0000313" key="16">
    <source>
        <dbReference type="Proteomes" id="UP000563524"/>
    </source>
</evidence>
<keyword evidence="5 12" id="KW-0732">Signal</keyword>
<keyword evidence="7 9" id="KW-0472">Membrane</keyword>
<dbReference type="Pfam" id="PF00593">
    <property type="entry name" value="TonB_dep_Rec_b-barrel"/>
    <property type="match status" value="1"/>
</dbReference>
<gene>
    <name evidence="15" type="ORF">GGQ59_000672</name>
</gene>
<dbReference type="Gene3D" id="2.170.130.10">
    <property type="entry name" value="TonB-dependent receptor, plug domain"/>
    <property type="match status" value="1"/>
</dbReference>
<keyword evidence="4 9" id="KW-0812">Transmembrane</keyword>
<keyword evidence="15" id="KW-0675">Receptor</keyword>
<dbReference type="Proteomes" id="UP000563524">
    <property type="component" value="Unassembled WGS sequence"/>
</dbReference>
<dbReference type="RefSeq" id="WP_183815799.1">
    <property type="nucleotide sequence ID" value="NZ_JACHOB010000001.1"/>
</dbReference>
<dbReference type="PROSITE" id="PS00430">
    <property type="entry name" value="TONB_DEPENDENT_REC_1"/>
    <property type="match status" value="1"/>
</dbReference>
<organism evidence="15 16">
    <name type="scientific">Parvularcula dongshanensis</name>
    <dbReference type="NCBI Taxonomy" id="1173995"/>
    <lineage>
        <taxon>Bacteria</taxon>
        <taxon>Pseudomonadati</taxon>
        <taxon>Pseudomonadota</taxon>
        <taxon>Alphaproteobacteria</taxon>
        <taxon>Parvularculales</taxon>
        <taxon>Parvularculaceae</taxon>
        <taxon>Parvularcula</taxon>
    </lineage>
</organism>
<dbReference type="Pfam" id="PF07715">
    <property type="entry name" value="Plug"/>
    <property type="match status" value="1"/>
</dbReference>
<dbReference type="SUPFAM" id="SSF56935">
    <property type="entry name" value="Porins"/>
    <property type="match status" value="1"/>
</dbReference>
<feature type="chain" id="PRO_5032477780" evidence="12">
    <location>
        <begin position="27"/>
        <end position="1039"/>
    </location>
</feature>
<dbReference type="InterPro" id="IPR036942">
    <property type="entry name" value="Beta-barrel_TonB_sf"/>
</dbReference>
<comment type="similarity">
    <text evidence="9 11">Belongs to the TonB-dependent receptor family.</text>
</comment>
<accession>A0A840I1Q1</accession>
<evidence type="ECO:0000259" key="14">
    <source>
        <dbReference type="Pfam" id="PF07715"/>
    </source>
</evidence>
<protein>
    <submittedName>
        <fullName evidence="15">Iron complex outermembrane receptor protein</fullName>
    </submittedName>
</protein>
<evidence type="ECO:0000256" key="3">
    <source>
        <dbReference type="ARBA" id="ARBA00022452"/>
    </source>
</evidence>
<dbReference type="GO" id="GO:0009279">
    <property type="term" value="C:cell outer membrane"/>
    <property type="evidence" value="ECO:0007669"/>
    <property type="project" value="UniProtKB-SubCell"/>
</dbReference>
<reference evidence="15 16" key="1">
    <citation type="submission" date="2020-08" db="EMBL/GenBank/DDBJ databases">
        <title>Genomic Encyclopedia of Type Strains, Phase IV (KMG-IV): sequencing the most valuable type-strain genomes for metagenomic binning, comparative biology and taxonomic classification.</title>
        <authorList>
            <person name="Goeker M."/>
        </authorList>
    </citation>
    <scope>NUCLEOTIDE SEQUENCE [LARGE SCALE GENOMIC DNA]</scope>
    <source>
        <strain evidence="15 16">DSM 102850</strain>
    </source>
</reference>
<evidence type="ECO:0000256" key="12">
    <source>
        <dbReference type="SAM" id="SignalP"/>
    </source>
</evidence>
<dbReference type="AlphaFoldDB" id="A0A840I1Q1"/>
<evidence type="ECO:0000256" key="11">
    <source>
        <dbReference type="RuleBase" id="RU003357"/>
    </source>
</evidence>
<dbReference type="InterPro" id="IPR039426">
    <property type="entry name" value="TonB-dep_rcpt-like"/>
</dbReference>
<keyword evidence="8 9" id="KW-0998">Cell outer membrane</keyword>
<evidence type="ECO:0000256" key="1">
    <source>
        <dbReference type="ARBA" id="ARBA00004571"/>
    </source>
</evidence>
<proteinExistence type="inferred from homology"/>
<evidence type="ECO:0000259" key="13">
    <source>
        <dbReference type="Pfam" id="PF00593"/>
    </source>
</evidence>
<comment type="caution">
    <text evidence="15">The sequence shown here is derived from an EMBL/GenBank/DDBJ whole genome shotgun (WGS) entry which is preliminary data.</text>
</comment>
<dbReference type="InterPro" id="IPR012910">
    <property type="entry name" value="Plug_dom"/>
</dbReference>
<evidence type="ECO:0000313" key="15">
    <source>
        <dbReference type="EMBL" id="MBB4658172.1"/>
    </source>
</evidence>
<evidence type="ECO:0000256" key="8">
    <source>
        <dbReference type="ARBA" id="ARBA00023237"/>
    </source>
</evidence>
<evidence type="ECO:0000256" key="2">
    <source>
        <dbReference type="ARBA" id="ARBA00022448"/>
    </source>
</evidence>
<name>A0A840I1Q1_9PROT</name>
<evidence type="ECO:0000256" key="4">
    <source>
        <dbReference type="ARBA" id="ARBA00022692"/>
    </source>
</evidence>
<feature type="domain" description="TonB-dependent receptor plug" evidence="14">
    <location>
        <begin position="73"/>
        <end position="189"/>
    </location>
</feature>
<dbReference type="PROSITE" id="PS52016">
    <property type="entry name" value="TONB_DEPENDENT_REC_3"/>
    <property type="match status" value="1"/>
</dbReference>
<evidence type="ECO:0000256" key="7">
    <source>
        <dbReference type="ARBA" id="ARBA00023136"/>
    </source>
</evidence>
<evidence type="ECO:0000256" key="5">
    <source>
        <dbReference type="ARBA" id="ARBA00022729"/>
    </source>
</evidence>
<keyword evidence="2 9" id="KW-0813">Transport</keyword>
<dbReference type="PANTHER" id="PTHR47234:SF2">
    <property type="entry name" value="TONB-DEPENDENT RECEPTOR"/>
    <property type="match status" value="1"/>
</dbReference>